<dbReference type="EMBL" id="PGFF01000001">
    <property type="protein sequence ID" value="PJJ71297.1"/>
    <property type="molecule type" value="Genomic_DNA"/>
</dbReference>
<sequence>MEVTLRSLLVGGGLTLAGAAVGVLAGSRLRREPTPEPVVPPRFGPGLFNAEDPHSPPTPVLGMPAIRPTQGS</sequence>
<organism evidence="2 3">
    <name type="scientific">Diaminobutyricimonas aerilata</name>
    <dbReference type="NCBI Taxonomy" id="1162967"/>
    <lineage>
        <taxon>Bacteria</taxon>
        <taxon>Bacillati</taxon>
        <taxon>Actinomycetota</taxon>
        <taxon>Actinomycetes</taxon>
        <taxon>Micrococcales</taxon>
        <taxon>Microbacteriaceae</taxon>
        <taxon>Diaminobutyricimonas</taxon>
    </lineage>
</organism>
<accession>A0A2M9CHD5</accession>
<feature type="region of interest" description="Disordered" evidence="1">
    <location>
        <begin position="30"/>
        <end position="72"/>
    </location>
</feature>
<reference evidence="2 3" key="1">
    <citation type="submission" date="2017-11" db="EMBL/GenBank/DDBJ databases">
        <title>Genomic Encyclopedia of Archaeal and Bacterial Type Strains, Phase II (KMG-II): From Individual Species to Whole Genera.</title>
        <authorList>
            <person name="Goeker M."/>
        </authorList>
    </citation>
    <scope>NUCLEOTIDE SEQUENCE [LARGE SCALE GENOMIC DNA]</scope>
    <source>
        <strain evidence="2 3">DSM 27393</strain>
    </source>
</reference>
<evidence type="ECO:0000313" key="3">
    <source>
        <dbReference type="Proteomes" id="UP000228758"/>
    </source>
</evidence>
<dbReference type="AlphaFoldDB" id="A0A2M9CHD5"/>
<name>A0A2M9CHD5_9MICO</name>
<dbReference type="Proteomes" id="UP000228758">
    <property type="component" value="Unassembled WGS sequence"/>
</dbReference>
<keyword evidence="3" id="KW-1185">Reference proteome</keyword>
<proteinExistence type="predicted"/>
<comment type="caution">
    <text evidence="2">The sequence shown here is derived from an EMBL/GenBank/DDBJ whole genome shotgun (WGS) entry which is preliminary data.</text>
</comment>
<gene>
    <name evidence="2" type="ORF">CLV46_0840</name>
</gene>
<dbReference type="RefSeq" id="WP_100363607.1">
    <property type="nucleotide sequence ID" value="NZ_PGFF01000001.1"/>
</dbReference>
<protein>
    <submittedName>
        <fullName evidence="2">Uncharacterized protein</fullName>
    </submittedName>
</protein>
<evidence type="ECO:0000256" key="1">
    <source>
        <dbReference type="SAM" id="MobiDB-lite"/>
    </source>
</evidence>
<evidence type="ECO:0000313" key="2">
    <source>
        <dbReference type="EMBL" id="PJJ71297.1"/>
    </source>
</evidence>